<evidence type="ECO:0000313" key="2">
    <source>
        <dbReference type="EMBL" id="EOM74353.1"/>
    </source>
</evidence>
<accession>R7WH02</accession>
<dbReference type="eggNOG" id="ENOG5033ZFK">
    <property type="taxonomic scope" value="Bacteria"/>
</dbReference>
<gene>
    <name evidence="2" type="ORF">Rrhod_4351</name>
</gene>
<comment type="caution">
    <text evidence="2">The sequence shown here is derived from an EMBL/GenBank/DDBJ whole genome shotgun (WGS) entry which is preliminary data.</text>
</comment>
<dbReference type="Gene3D" id="1.10.357.10">
    <property type="entry name" value="Tetracycline Repressor, domain 2"/>
    <property type="match status" value="1"/>
</dbReference>
<dbReference type="AlphaFoldDB" id="R7WH02"/>
<proteinExistence type="predicted"/>
<keyword evidence="1" id="KW-0175">Coiled coil</keyword>
<dbReference type="InterPro" id="IPR046229">
    <property type="entry name" value="TnpC-like"/>
</dbReference>
<feature type="coiled-coil region" evidence="1">
    <location>
        <begin position="83"/>
        <end position="165"/>
    </location>
</feature>
<evidence type="ECO:0000313" key="3">
    <source>
        <dbReference type="Proteomes" id="UP000013525"/>
    </source>
</evidence>
<name>R7WH02_9NOCA</name>
<dbReference type="Proteomes" id="UP000013525">
    <property type="component" value="Unassembled WGS sequence"/>
</dbReference>
<dbReference type="PATRIC" id="fig|1273125.3.peg.4131"/>
<evidence type="ECO:0000256" key="1">
    <source>
        <dbReference type="SAM" id="Coils"/>
    </source>
</evidence>
<reference evidence="2 3" key="1">
    <citation type="journal article" date="2013" name="Genome Announc.">
        <title>Draft Genome Sequence of Rhodococcus rhodnii Strain LMG5362, a Symbiont of Rhodnius prolixus (Hemiptera, Reduviidae, Triatominae), the Principle Vector of Trypanosoma cruzi.</title>
        <authorList>
            <person name="Pachebat J.A."/>
            <person name="van Keulen G."/>
            <person name="Whitten M.M."/>
            <person name="Girdwood S."/>
            <person name="Del Sol R."/>
            <person name="Dyson P.J."/>
            <person name="Facey P.D."/>
        </authorList>
    </citation>
    <scope>NUCLEOTIDE SEQUENCE [LARGE SCALE GENOMIC DNA]</scope>
    <source>
        <strain evidence="2 3">LMG 5362</strain>
    </source>
</reference>
<protein>
    <submittedName>
        <fullName evidence="2">Uncharacterized protein</fullName>
    </submittedName>
</protein>
<sequence length="180" mass="20142">MRDEMANPMIDGRRADTERRRQRVVKALNTSSANGTEISVSAIARAAGVDRTFLYRHKDLLAQIHTAQLVPPETAGNPAPTTRESLRADLANAQQHIARLSTHNRQLQLRLSAVLGEQVWRESGLGAPPDIDHLQQRIALLEQSVMELTSQLDERDQELDAARAANRELFANTNRQLNPR</sequence>
<organism evidence="2 3">
    <name type="scientific">Rhodococcus rhodnii LMG 5362</name>
    <dbReference type="NCBI Taxonomy" id="1273125"/>
    <lineage>
        <taxon>Bacteria</taxon>
        <taxon>Bacillati</taxon>
        <taxon>Actinomycetota</taxon>
        <taxon>Actinomycetes</taxon>
        <taxon>Mycobacteriales</taxon>
        <taxon>Nocardiaceae</taxon>
        <taxon>Rhodococcus</taxon>
    </lineage>
</organism>
<dbReference type="EMBL" id="APMY01000132">
    <property type="protein sequence ID" value="EOM74353.1"/>
    <property type="molecule type" value="Genomic_DNA"/>
</dbReference>
<dbReference type="Pfam" id="PF19776">
    <property type="entry name" value="DUF6262"/>
    <property type="match status" value="1"/>
</dbReference>
<keyword evidence="3" id="KW-1185">Reference proteome</keyword>